<proteinExistence type="inferred from homology"/>
<organism evidence="10 11">
    <name type="scientific">Crotalus adamanteus</name>
    <name type="common">Eastern diamondback rattlesnake</name>
    <dbReference type="NCBI Taxonomy" id="8729"/>
    <lineage>
        <taxon>Eukaryota</taxon>
        <taxon>Metazoa</taxon>
        <taxon>Chordata</taxon>
        <taxon>Craniata</taxon>
        <taxon>Vertebrata</taxon>
        <taxon>Euteleostomi</taxon>
        <taxon>Lepidosauria</taxon>
        <taxon>Squamata</taxon>
        <taxon>Bifurcata</taxon>
        <taxon>Unidentata</taxon>
        <taxon>Episquamata</taxon>
        <taxon>Toxicofera</taxon>
        <taxon>Serpentes</taxon>
        <taxon>Colubroidea</taxon>
        <taxon>Viperidae</taxon>
        <taxon>Crotalinae</taxon>
        <taxon>Crotalus</taxon>
    </lineage>
</organism>
<evidence type="ECO:0000256" key="2">
    <source>
        <dbReference type="ARBA" id="ARBA00005748"/>
    </source>
</evidence>
<sequence length="487" mass="56229">MPLNSRAELEGVPPWLLLSDRLRRSPRRGGLFYDGGRVRDTGGEIMAGETKTAFEWPHHGCHLLLRVVVLSILARGSDGDVVLLREHQPYLRDSSEQFCYSNKMVPKWHDIWTKIQIRINSTKVIRVIQVESEEKLKELDGFSLWMYIGLLFKEKLNDTYINVDIFSKETCLKVEILDPDSTYTISVTRTLDPKLFIITFLGLLLFFCGDLMSRSSIFFYSTGISIGVLSSLLIVIYVLSRFVPKKSPIYLMILGGWSFSIYLTQLAFRNLQEICTLYWEYLLGYLVIVGCISFAVCYKYGPLENERNINLLTWGLQTFGLLLLYMSIQIRYIGVILIVTAICTKNLEYPVIWAYAIYRKLFTAPEKPTPPRLLTEEEYRIQGEVETRKALEQLREYCQSPDFSAWKAVSRIQTPKRFADFIEGASHVVPNEVSVHEQEYGLGGSFLENQLFEEEDEEDDSSFDEEDCTETPWPQNHLHFQDKTGHC</sequence>
<dbReference type="EMBL" id="JAOTOJ010000002">
    <property type="protein sequence ID" value="KAK9407402.1"/>
    <property type="molecule type" value="Genomic_DNA"/>
</dbReference>
<keyword evidence="5 9" id="KW-1133">Transmembrane helix</keyword>
<feature type="transmembrane region" description="Helical" evidence="9">
    <location>
        <begin position="251"/>
        <end position="271"/>
    </location>
</feature>
<comment type="similarity">
    <text evidence="2">Belongs to the NEMP family.</text>
</comment>
<keyword evidence="7" id="KW-0539">Nucleus</keyword>
<gene>
    <name evidence="10" type="ORF">NXF25_006176</name>
</gene>
<feature type="region of interest" description="Disordered" evidence="8">
    <location>
        <begin position="454"/>
        <end position="487"/>
    </location>
</feature>
<feature type="transmembrane region" description="Helical" evidence="9">
    <location>
        <begin position="277"/>
        <end position="297"/>
    </location>
</feature>
<dbReference type="PANTHER" id="PTHR13598:SF2">
    <property type="entry name" value="NUCLEAR ENVELOPE INTEGRAL MEMBRANE PROTEIN 1"/>
    <property type="match status" value="1"/>
</dbReference>
<dbReference type="Proteomes" id="UP001474421">
    <property type="component" value="Unassembled WGS sequence"/>
</dbReference>
<dbReference type="GO" id="GO:0005637">
    <property type="term" value="C:nuclear inner membrane"/>
    <property type="evidence" value="ECO:0007669"/>
    <property type="project" value="UniProtKB-SubCell"/>
</dbReference>
<evidence type="ECO:0000256" key="3">
    <source>
        <dbReference type="ARBA" id="ARBA00022692"/>
    </source>
</evidence>
<dbReference type="AlphaFoldDB" id="A0AAW1C0M7"/>
<evidence type="ECO:0000256" key="9">
    <source>
        <dbReference type="SAM" id="Phobius"/>
    </source>
</evidence>
<evidence type="ECO:0000313" key="10">
    <source>
        <dbReference type="EMBL" id="KAK9407402.1"/>
    </source>
</evidence>
<evidence type="ECO:0000313" key="11">
    <source>
        <dbReference type="Proteomes" id="UP001474421"/>
    </source>
</evidence>
<evidence type="ECO:0000256" key="6">
    <source>
        <dbReference type="ARBA" id="ARBA00023136"/>
    </source>
</evidence>
<keyword evidence="6 9" id="KW-0472">Membrane</keyword>
<reference evidence="10 11" key="1">
    <citation type="journal article" date="2024" name="Proc. Natl. Acad. Sci. U.S.A.">
        <title>The genetic regulatory architecture and epigenomic basis for age-related changes in rattlesnake venom.</title>
        <authorList>
            <person name="Hogan M.P."/>
            <person name="Holding M.L."/>
            <person name="Nystrom G.S."/>
            <person name="Colston T.J."/>
            <person name="Bartlett D.A."/>
            <person name="Mason A.J."/>
            <person name="Ellsworth S.A."/>
            <person name="Rautsaw R.M."/>
            <person name="Lawrence K.C."/>
            <person name="Strickland J.L."/>
            <person name="He B."/>
            <person name="Fraser P."/>
            <person name="Margres M.J."/>
            <person name="Gilbert D.M."/>
            <person name="Gibbs H.L."/>
            <person name="Parkinson C.L."/>
            <person name="Rokyta D.R."/>
        </authorList>
    </citation>
    <scope>NUCLEOTIDE SEQUENCE [LARGE SCALE GENOMIC DNA]</scope>
    <source>
        <strain evidence="10">DRR0105</strain>
    </source>
</reference>
<keyword evidence="4" id="KW-0732">Signal</keyword>
<comment type="subcellular location">
    <subcellularLocation>
        <location evidence="1">Nucleus inner membrane</location>
        <topology evidence="1">Multi-pass membrane protein</topology>
        <orientation evidence="1">Nucleoplasmic side</orientation>
    </subcellularLocation>
</comment>
<evidence type="ECO:0000256" key="1">
    <source>
        <dbReference type="ARBA" id="ARBA00004575"/>
    </source>
</evidence>
<dbReference type="PANTHER" id="PTHR13598">
    <property type="entry name" value="AT07567P-RELATED"/>
    <property type="match status" value="1"/>
</dbReference>
<feature type="transmembrane region" description="Helical" evidence="9">
    <location>
        <begin position="309"/>
        <end position="326"/>
    </location>
</feature>
<evidence type="ECO:0000256" key="7">
    <source>
        <dbReference type="ARBA" id="ARBA00023242"/>
    </source>
</evidence>
<feature type="transmembrane region" description="Helical" evidence="9">
    <location>
        <begin position="218"/>
        <end position="239"/>
    </location>
</feature>
<evidence type="ECO:0000256" key="4">
    <source>
        <dbReference type="ARBA" id="ARBA00022729"/>
    </source>
</evidence>
<evidence type="ECO:0000256" key="8">
    <source>
        <dbReference type="SAM" id="MobiDB-lite"/>
    </source>
</evidence>
<feature type="compositionally biased region" description="Acidic residues" evidence="8">
    <location>
        <begin position="454"/>
        <end position="469"/>
    </location>
</feature>
<accession>A0AAW1C0M7</accession>
<keyword evidence="11" id="KW-1185">Reference proteome</keyword>
<keyword evidence="3 9" id="KW-0812">Transmembrane</keyword>
<comment type="caution">
    <text evidence="10">The sequence shown here is derived from an EMBL/GenBank/DDBJ whole genome shotgun (WGS) entry which is preliminary data.</text>
</comment>
<dbReference type="Pfam" id="PF10225">
    <property type="entry name" value="NEMP"/>
    <property type="match status" value="1"/>
</dbReference>
<name>A0AAW1C0M7_CROAD</name>
<feature type="transmembrane region" description="Helical" evidence="9">
    <location>
        <begin position="195"/>
        <end position="212"/>
    </location>
</feature>
<protein>
    <submittedName>
        <fullName evidence="10">Nuclear envelope integral membrane protein 1</fullName>
    </submittedName>
</protein>
<evidence type="ECO:0000256" key="5">
    <source>
        <dbReference type="ARBA" id="ARBA00022989"/>
    </source>
</evidence>
<dbReference type="InterPro" id="IPR019358">
    <property type="entry name" value="NEMP_fam"/>
</dbReference>